<evidence type="ECO:0000313" key="3">
    <source>
        <dbReference type="EMBL" id="MBP0463010.1"/>
    </source>
</evidence>
<proteinExistence type="predicted"/>
<name>A0ABS4ANS4_9PROT</name>
<protein>
    <recommendedName>
        <fullName evidence="2">Rap1a immunity protein domain-containing protein</fullName>
    </recommendedName>
</protein>
<sequence>MSFGPIARLLGVGALGVAMMATPAGAQGTAPPIFTTGELARACGPSAGDANALASRSVCYAVLVTVGQAHAMYTTGSRAAPPAFCMPNPSPSLEQVASGFVSWVAANPQHAGTRAVEGALRFAAATYPCAAPAARRR</sequence>
<feature type="signal peptide" evidence="1">
    <location>
        <begin position="1"/>
        <end position="26"/>
    </location>
</feature>
<evidence type="ECO:0000313" key="4">
    <source>
        <dbReference type="Proteomes" id="UP000680815"/>
    </source>
</evidence>
<accession>A0ABS4ANS4</accession>
<organism evidence="3 4">
    <name type="scientific">Roseomonas nitratireducens</name>
    <dbReference type="NCBI Taxonomy" id="2820810"/>
    <lineage>
        <taxon>Bacteria</taxon>
        <taxon>Pseudomonadati</taxon>
        <taxon>Pseudomonadota</taxon>
        <taxon>Alphaproteobacteria</taxon>
        <taxon>Acetobacterales</taxon>
        <taxon>Roseomonadaceae</taxon>
        <taxon>Roseomonas</taxon>
    </lineage>
</organism>
<feature type="chain" id="PRO_5046621451" description="Rap1a immunity protein domain-containing protein" evidence="1">
    <location>
        <begin position="27"/>
        <end position="137"/>
    </location>
</feature>
<dbReference type="Proteomes" id="UP000680815">
    <property type="component" value="Unassembled WGS sequence"/>
</dbReference>
<comment type="caution">
    <text evidence="3">The sequence shown here is derived from an EMBL/GenBank/DDBJ whole genome shotgun (WGS) entry which is preliminary data.</text>
</comment>
<dbReference type="InterPro" id="IPR041238">
    <property type="entry name" value="Rap1a"/>
</dbReference>
<feature type="domain" description="Rap1a immunity protein" evidence="2">
    <location>
        <begin position="35"/>
        <end position="129"/>
    </location>
</feature>
<reference evidence="3 4" key="1">
    <citation type="submission" date="2021-03" db="EMBL/GenBank/DDBJ databases">
        <authorList>
            <person name="So Y."/>
        </authorList>
    </citation>
    <scope>NUCLEOTIDE SEQUENCE [LARGE SCALE GENOMIC DNA]</scope>
    <source>
        <strain evidence="3 4">PWR1</strain>
    </source>
</reference>
<dbReference type="Pfam" id="PF18602">
    <property type="entry name" value="Rap1a"/>
    <property type="match status" value="1"/>
</dbReference>
<dbReference type="RefSeq" id="WP_209350392.1">
    <property type="nucleotide sequence ID" value="NZ_JAGIYZ010000002.1"/>
</dbReference>
<gene>
    <name evidence="3" type="ORF">J5Y09_03735</name>
</gene>
<keyword evidence="1" id="KW-0732">Signal</keyword>
<dbReference type="EMBL" id="JAGIYZ010000002">
    <property type="protein sequence ID" value="MBP0463010.1"/>
    <property type="molecule type" value="Genomic_DNA"/>
</dbReference>
<keyword evidence="4" id="KW-1185">Reference proteome</keyword>
<evidence type="ECO:0000259" key="2">
    <source>
        <dbReference type="Pfam" id="PF18602"/>
    </source>
</evidence>
<evidence type="ECO:0000256" key="1">
    <source>
        <dbReference type="SAM" id="SignalP"/>
    </source>
</evidence>